<sequence>MVEFEESTDVKGLGGREYSSQEMEVWNRKWKLGTGKSIQSKDEGHLEARDSTRSLVQVEDSIRADEKQLVVYTPSSWEVEENIRESDDYSHSQFPHSWMEADKELQQMVEASPVMLPSEPQEGSYRELANTMELPRTPVKKSVDQLLDKALEAYELELAGLDPFVEMPHLHVDCQEGPEGTGEKVAAFQHSLEAPDTIHTEDIQPKSWPNAKQAAPDVRYTISEDITTDALIHNRKRPRKTPLKLHPATEETMLTIWGSYTSAAWERRFLPQQHWRYYGCGMKAFYTSKPTVYEQLCRTNAAGTFQRM</sequence>
<dbReference type="AlphaFoldDB" id="A0A0L0G388"/>
<evidence type="ECO:0000313" key="1">
    <source>
        <dbReference type="EMBL" id="KNC83562.1"/>
    </source>
</evidence>
<evidence type="ECO:0000313" key="2">
    <source>
        <dbReference type="Proteomes" id="UP000054560"/>
    </source>
</evidence>
<reference evidence="1 2" key="1">
    <citation type="submission" date="2011-02" db="EMBL/GenBank/DDBJ databases">
        <title>The Genome Sequence of Sphaeroforma arctica JP610.</title>
        <authorList>
            <consortium name="The Broad Institute Genome Sequencing Platform"/>
            <person name="Russ C."/>
            <person name="Cuomo C."/>
            <person name="Young S.K."/>
            <person name="Zeng Q."/>
            <person name="Gargeya S."/>
            <person name="Alvarado L."/>
            <person name="Berlin A."/>
            <person name="Chapman S.B."/>
            <person name="Chen Z."/>
            <person name="Freedman E."/>
            <person name="Gellesch M."/>
            <person name="Goldberg J."/>
            <person name="Griggs A."/>
            <person name="Gujja S."/>
            <person name="Heilman E."/>
            <person name="Heiman D."/>
            <person name="Howarth C."/>
            <person name="Mehta T."/>
            <person name="Neiman D."/>
            <person name="Pearson M."/>
            <person name="Roberts A."/>
            <person name="Saif S."/>
            <person name="Shea T."/>
            <person name="Shenoy N."/>
            <person name="Sisk P."/>
            <person name="Stolte C."/>
            <person name="Sykes S."/>
            <person name="White J."/>
            <person name="Yandava C."/>
            <person name="Burger G."/>
            <person name="Gray M.W."/>
            <person name="Holland P.W.H."/>
            <person name="King N."/>
            <person name="Lang F.B.F."/>
            <person name="Roger A.J."/>
            <person name="Ruiz-Trillo I."/>
            <person name="Haas B."/>
            <person name="Nusbaum C."/>
            <person name="Birren B."/>
        </authorList>
    </citation>
    <scope>NUCLEOTIDE SEQUENCE [LARGE SCALE GENOMIC DNA]</scope>
    <source>
        <strain evidence="1 2">JP610</strain>
    </source>
</reference>
<dbReference type="Proteomes" id="UP000054560">
    <property type="component" value="Unassembled WGS sequence"/>
</dbReference>
<proteinExistence type="predicted"/>
<accession>A0A0L0G388</accession>
<name>A0A0L0G388_9EUKA</name>
<organism evidence="1 2">
    <name type="scientific">Sphaeroforma arctica JP610</name>
    <dbReference type="NCBI Taxonomy" id="667725"/>
    <lineage>
        <taxon>Eukaryota</taxon>
        <taxon>Ichthyosporea</taxon>
        <taxon>Ichthyophonida</taxon>
        <taxon>Sphaeroforma</taxon>
    </lineage>
</organism>
<protein>
    <submittedName>
        <fullName evidence="1">Uncharacterized protein</fullName>
    </submittedName>
</protein>
<dbReference type="EMBL" id="KQ241824">
    <property type="protein sequence ID" value="KNC83562.1"/>
    <property type="molecule type" value="Genomic_DNA"/>
</dbReference>
<dbReference type="GeneID" id="25904690"/>
<gene>
    <name evidence="1" type="ORF">SARC_04186</name>
</gene>
<dbReference type="RefSeq" id="XP_014157464.1">
    <property type="nucleotide sequence ID" value="XM_014301989.1"/>
</dbReference>
<keyword evidence="2" id="KW-1185">Reference proteome</keyword>